<comment type="caution">
    <text evidence="2">The sequence shown here is derived from an EMBL/GenBank/DDBJ whole genome shotgun (WGS) entry which is preliminary data.</text>
</comment>
<dbReference type="InterPro" id="IPR032710">
    <property type="entry name" value="NTF2-like_dom_sf"/>
</dbReference>
<name>A0A0B8T3H1_9SPHI</name>
<dbReference type="Pfam" id="PF12893">
    <property type="entry name" value="Lumazine_bd_2"/>
    <property type="match status" value="1"/>
</dbReference>
<protein>
    <submittedName>
        <fullName evidence="2">Uncharacterized protein</fullName>
    </submittedName>
</protein>
<dbReference type="PATRIC" id="fig|1229276.3.peg.2745"/>
<accession>A0A0B8T3H1</accession>
<keyword evidence="3" id="KW-1185">Reference proteome</keyword>
<dbReference type="OrthoDB" id="764454at2"/>
<reference evidence="2 3" key="2">
    <citation type="journal article" date="2015" name="PLoS ONE">
        <title>Whole-Genome Optical Mapping and Finished Genome Sequence of Sphingobacterium deserti sp. nov., a New Species Isolated from the Western Desert of China.</title>
        <authorList>
            <person name="Teng C."/>
            <person name="Zhou Z."/>
            <person name="Molnar I."/>
            <person name="Li X."/>
            <person name="Tang R."/>
            <person name="Chen M."/>
            <person name="Wang L."/>
            <person name="Su S."/>
            <person name="Zhang W."/>
            <person name="Lin M."/>
        </authorList>
    </citation>
    <scope>NUCLEOTIDE SEQUENCE [LARGE SCALE GENOMIC DNA]</scope>
    <source>
        <strain evidence="3">ACCC05744</strain>
    </source>
</reference>
<dbReference type="Proteomes" id="UP000031802">
    <property type="component" value="Unassembled WGS sequence"/>
</dbReference>
<dbReference type="Gene3D" id="3.10.450.50">
    <property type="match status" value="1"/>
</dbReference>
<reference evidence="3" key="1">
    <citation type="submission" date="2014-04" db="EMBL/GenBank/DDBJ databases">
        <title>Whole-Genome optical mapping and complete genome sequence of Sphingobacterium deserti sp. nov., a new spaces isolated from desert in the west of China.</title>
        <authorList>
            <person name="Teng C."/>
            <person name="Zhou Z."/>
            <person name="Li X."/>
            <person name="Chen M."/>
            <person name="Lin M."/>
            <person name="Wang L."/>
            <person name="Su S."/>
            <person name="Zhang C."/>
            <person name="Zhang W."/>
        </authorList>
    </citation>
    <scope>NUCLEOTIDE SEQUENCE [LARGE SCALE GENOMIC DNA]</scope>
    <source>
        <strain evidence="3">ACCC05744</strain>
    </source>
</reference>
<dbReference type="EMBL" id="JJMU01000048">
    <property type="protein sequence ID" value="KGE13608.1"/>
    <property type="molecule type" value="Genomic_DNA"/>
</dbReference>
<dbReference type="RefSeq" id="WP_037500238.1">
    <property type="nucleotide sequence ID" value="NZ_JJMU01000048.1"/>
</dbReference>
<proteinExistence type="predicted"/>
<dbReference type="InterPro" id="IPR039437">
    <property type="entry name" value="FrzH/put_lumazine-bd"/>
</dbReference>
<sequence>MKTTCITIATALIIMMISLNGFSAIAANPLKDVTSAKVITTYLEATTLGSTDMNNFLFADDFEYRNTVNGDRFTKKAYSNFLKSHKGIKFDCQTTYEILDQSGQACVAKATMQFKNFTRIDYITLCQTQDGWKVTKVVTSYPKK</sequence>
<dbReference type="SUPFAM" id="SSF54427">
    <property type="entry name" value="NTF2-like"/>
    <property type="match status" value="1"/>
</dbReference>
<dbReference type="AlphaFoldDB" id="A0A0B8T3H1"/>
<organism evidence="2 3">
    <name type="scientific">Sphingobacterium deserti</name>
    <dbReference type="NCBI Taxonomy" id="1229276"/>
    <lineage>
        <taxon>Bacteria</taxon>
        <taxon>Pseudomonadati</taxon>
        <taxon>Bacteroidota</taxon>
        <taxon>Sphingobacteriia</taxon>
        <taxon>Sphingobacteriales</taxon>
        <taxon>Sphingobacteriaceae</taxon>
        <taxon>Sphingobacterium</taxon>
    </lineage>
</organism>
<evidence type="ECO:0000313" key="2">
    <source>
        <dbReference type="EMBL" id="KGE13608.1"/>
    </source>
</evidence>
<feature type="chain" id="PRO_5002124079" evidence="1">
    <location>
        <begin position="27"/>
        <end position="144"/>
    </location>
</feature>
<evidence type="ECO:0000313" key="3">
    <source>
        <dbReference type="Proteomes" id="UP000031802"/>
    </source>
</evidence>
<keyword evidence="1" id="KW-0732">Signal</keyword>
<evidence type="ECO:0000256" key="1">
    <source>
        <dbReference type="SAM" id="SignalP"/>
    </source>
</evidence>
<dbReference type="eggNOG" id="ENOG50337Z0">
    <property type="taxonomic scope" value="Bacteria"/>
</dbReference>
<gene>
    <name evidence="2" type="ORF">DI53_2669</name>
</gene>
<feature type="signal peptide" evidence="1">
    <location>
        <begin position="1"/>
        <end position="26"/>
    </location>
</feature>